<dbReference type="WBParaSite" id="OFLC_0000100101-mRNA-1">
    <property type="protein sequence ID" value="OFLC_0000100101-mRNA-1"/>
    <property type="gene ID" value="OFLC_0000100101"/>
</dbReference>
<sequence length="195" mass="21649">MCITFFNVKPLINRTEQLTTKGEDTLCLAPKTFDSRPRSTRNKLVDLPPPPLFDRKLLEIYGIPIKSDETNGEIPLKPIRIAPPPPPPLPPSQQPCIATSTDGQLLNPLEIPTISSPPRRSLYETTTELVRNGPHSNSSSYRTKIRPLISTPNPPDHECIRNPQSSQSLVDLITPSVHYQRSNSTGKALPIETSM</sequence>
<dbReference type="AlphaFoldDB" id="A0A183H0J2"/>
<proteinExistence type="predicted"/>
<keyword evidence="2" id="KW-1185">Reference proteome</keyword>
<evidence type="ECO:0000313" key="3">
    <source>
        <dbReference type="WBParaSite" id="OFLC_0000100101-mRNA-1"/>
    </source>
</evidence>
<dbReference type="EMBL" id="UZAJ01000418">
    <property type="protein sequence ID" value="VDO27851.1"/>
    <property type="molecule type" value="Genomic_DNA"/>
</dbReference>
<dbReference type="Proteomes" id="UP000267606">
    <property type="component" value="Unassembled WGS sequence"/>
</dbReference>
<organism evidence="3">
    <name type="scientific">Onchocerca flexuosa</name>
    <dbReference type="NCBI Taxonomy" id="387005"/>
    <lineage>
        <taxon>Eukaryota</taxon>
        <taxon>Metazoa</taxon>
        <taxon>Ecdysozoa</taxon>
        <taxon>Nematoda</taxon>
        <taxon>Chromadorea</taxon>
        <taxon>Rhabditida</taxon>
        <taxon>Spirurina</taxon>
        <taxon>Spiruromorpha</taxon>
        <taxon>Filarioidea</taxon>
        <taxon>Onchocercidae</taxon>
        <taxon>Onchocerca</taxon>
    </lineage>
</organism>
<name>A0A183H0J2_9BILA</name>
<reference evidence="3" key="1">
    <citation type="submission" date="2016-06" db="UniProtKB">
        <authorList>
            <consortium name="WormBaseParasite"/>
        </authorList>
    </citation>
    <scope>IDENTIFICATION</scope>
</reference>
<protein>
    <submittedName>
        <fullName evidence="3">WH2 domain-containing protein</fullName>
    </submittedName>
</protein>
<accession>A0A183H0J2</accession>
<evidence type="ECO:0000313" key="2">
    <source>
        <dbReference type="Proteomes" id="UP000267606"/>
    </source>
</evidence>
<reference evidence="1 2" key="2">
    <citation type="submission" date="2018-11" db="EMBL/GenBank/DDBJ databases">
        <authorList>
            <consortium name="Pathogen Informatics"/>
        </authorList>
    </citation>
    <scope>NUCLEOTIDE SEQUENCE [LARGE SCALE GENOMIC DNA]</scope>
</reference>
<evidence type="ECO:0000313" key="1">
    <source>
        <dbReference type="EMBL" id="VDO27851.1"/>
    </source>
</evidence>
<gene>
    <name evidence="1" type="ORF">OFLC_LOCUS1002</name>
</gene>